<name>B1X4K5_PAUCH</name>
<evidence type="ECO:0000256" key="4">
    <source>
        <dbReference type="ARBA" id="ARBA00022692"/>
    </source>
</evidence>
<dbReference type="GO" id="GO:0016758">
    <property type="term" value="F:hexosyltransferase activity"/>
    <property type="evidence" value="ECO:0007669"/>
    <property type="project" value="TreeGrafter"/>
</dbReference>
<dbReference type="AlphaFoldDB" id="B1X4K5"/>
<evidence type="ECO:0000256" key="2">
    <source>
        <dbReference type="ARBA" id="ARBA00022676"/>
    </source>
</evidence>
<evidence type="ECO:0000256" key="5">
    <source>
        <dbReference type="ARBA" id="ARBA00022842"/>
    </source>
</evidence>
<keyword evidence="4 8" id="KW-0812">Transmembrane</keyword>
<evidence type="ECO:0000256" key="8">
    <source>
        <dbReference type="SAM" id="Phobius"/>
    </source>
</evidence>
<dbReference type="Pfam" id="PF00535">
    <property type="entry name" value="Glycos_transf_2"/>
    <property type="match status" value="1"/>
</dbReference>
<feature type="transmembrane region" description="Helical" evidence="8">
    <location>
        <begin position="38"/>
        <end position="61"/>
    </location>
</feature>
<feature type="domain" description="Glycosyltransferase 2-like" evidence="9">
    <location>
        <begin position="85"/>
        <end position="248"/>
    </location>
</feature>
<dbReference type="GO" id="GO:0005886">
    <property type="term" value="C:plasma membrane"/>
    <property type="evidence" value="ECO:0007669"/>
    <property type="project" value="TreeGrafter"/>
</dbReference>
<keyword evidence="7 8" id="KW-0472">Membrane</keyword>
<dbReference type="CAZy" id="GT2">
    <property type="family name" value="Glycosyltransferase Family 2"/>
</dbReference>
<dbReference type="FunFam" id="3.90.550.10:FF:000164">
    <property type="entry name" value="Beta-(1-3)-glucosyl transferase"/>
    <property type="match status" value="1"/>
</dbReference>
<dbReference type="Gene3D" id="3.90.550.10">
    <property type="entry name" value="Spore Coat Polysaccharide Biosynthesis Protein SpsA, Chain A"/>
    <property type="match status" value="1"/>
</dbReference>
<keyword evidence="5" id="KW-0460">Magnesium</keyword>
<dbReference type="InterPro" id="IPR001173">
    <property type="entry name" value="Glyco_trans_2-like"/>
</dbReference>
<gene>
    <name evidence="10" type="ordered locus">PCC_0435</name>
</gene>
<evidence type="ECO:0000256" key="3">
    <source>
        <dbReference type="ARBA" id="ARBA00022679"/>
    </source>
</evidence>
<proteinExistence type="predicted"/>
<dbReference type="PANTHER" id="PTHR43867:SF2">
    <property type="entry name" value="CELLULOSE SYNTHASE CATALYTIC SUBUNIT A [UDP-FORMING]"/>
    <property type="match status" value="1"/>
</dbReference>
<evidence type="ECO:0000259" key="9">
    <source>
        <dbReference type="Pfam" id="PF00535"/>
    </source>
</evidence>
<keyword evidence="3 10" id="KW-0808">Transferase</keyword>
<protein>
    <submittedName>
        <fullName evidence="10">Glycosyl transferase, family 2</fullName>
    </submittedName>
</protein>
<dbReference type="CDD" id="cd06423">
    <property type="entry name" value="CESA_like"/>
    <property type="match status" value="1"/>
</dbReference>
<sequence>MVATGTSTYRRRSNAALFLVFCSWGGIAPHWIEGPRRFIPVILLTLFLCGYSLYIVLLRLWPKYRQPTISNYDTISEEFLPSVDLIIAARDEETVISQLIERLNNLQYPSDRLKLWVVNDGSEDHTPYLLYSLQKDFPKLQIIHRARTSGGGKSGALNTVFDRLRGEWFMVLDADAQLHFDVLKRLITFAINGDWSAVQLRKAVSNVTVNFLTRAQAMEMALDATIQEGRLNIGGVVELRGNGQLLKRKAVEICGGFNEATVTDDLDLTFRFLLANEPIGVLWDPPVQEEAVLTISALWRQRQRWAEGGLQRFFDYGEGLMSSRLSLLQKCDLTSFFLIQYALPVFALVDLITALLTYTLPVYWPLLIVVLGLSGVTINYSCHQSSEGPPLPNPSLMNISLGVIYLVHWFLVIPWVALRMAFWPKQFVWDKTLHYGGDSFASE</sequence>
<evidence type="ECO:0000256" key="1">
    <source>
        <dbReference type="ARBA" id="ARBA00004141"/>
    </source>
</evidence>
<keyword evidence="6 8" id="KW-1133">Transmembrane helix</keyword>
<organism evidence="10">
    <name type="scientific">Paulinella chromatophora</name>
    <dbReference type="NCBI Taxonomy" id="39717"/>
    <lineage>
        <taxon>Eukaryota</taxon>
        <taxon>Sar</taxon>
        <taxon>Rhizaria</taxon>
        <taxon>Cercozoa</taxon>
        <taxon>Imbricatea</taxon>
        <taxon>Silicofilosea</taxon>
        <taxon>Euglyphida</taxon>
        <taxon>Paulinellidae</taxon>
        <taxon>Paulinella</taxon>
    </lineage>
</organism>
<evidence type="ECO:0000256" key="7">
    <source>
        <dbReference type="ARBA" id="ARBA00023136"/>
    </source>
</evidence>
<dbReference type="InterPro" id="IPR029044">
    <property type="entry name" value="Nucleotide-diphossugar_trans"/>
</dbReference>
<accession>B1X4K5</accession>
<feature type="transmembrane region" description="Helical" evidence="8">
    <location>
        <begin position="15"/>
        <end position="32"/>
    </location>
</feature>
<dbReference type="RefSeq" id="YP_002049084.1">
    <property type="nucleotide sequence ID" value="NC_011087.1"/>
</dbReference>
<evidence type="ECO:0000313" key="10">
    <source>
        <dbReference type="EMBL" id="ACB42874.1"/>
    </source>
</evidence>
<evidence type="ECO:0000256" key="6">
    <source>
        <dbReference type="ARBA" id="ARBA00022989"/>
    </source>
</evidence>
<dbReference type="InterPro" id="IPR050321">
    <property type="entry name" value="Glycosyltr_2/OpgH_subfam"/>
</dbReference>
<reference evidence="10" key="1">
    <citation type="submission" date="2007-08" db="EMBL/GenBank/DDBJ databases">
        <authorList>
            <person name="Gloeckner G."/>
            <person name="Nowack E."/>
            <person name="Melkonian M."/>
        </authorList>
    </citation>
    <scope>NUCLEOTIDE SEQUENCE</scope>
</reference>
<comment type="subcellular location">
    <subcellularLocation>
        <location evidence="1">Membrane</location>
        <topology evidence="1">Multi-pass membrane protein</topology>
    </subcellularLocation>
</comment>
<reference evidence="10" key="2">
    <citation type="journal article" date="2008" name="Curr. Biol.">
        <title>Chromatophore genome sequence of Paulinella sheds light on acquisition of photosynthesis by eukaryotes.</title>
        <authorList>
            <person name="Nowack E.C.M."/>
            <person name="Melkonian M."/>
            <person name="Gloeckner G."/>
        </authorList>
    </citation>
    <scope>NUCLEOTIDE SEQUENCE [LARGE SCALE GENOMIC DNA]</scope>
</reference>
<feature type="transmembrane region" description="Helical" evidence="8">
    <location>
        <begin position="362"/>
        <end position="382"/>
    </location>
</feature>
<dbReference type="PANTHER" id="PTHR43867">
    <property type="entry name" value="CELLULOSE SYNTHASE CATALYTIC SUBUNIT A [UDP-FORMING]"/>
    <property type="match status" value="1"/>
</dbReference>
<dbReference type="SUPFAM" id="SSF53448">
    <property type="entry name" value="Nucleotide-diphospho-sugar transferases"/>
    <property type="match status" value="1"/>
</dbReference>
<geneLocation type="organellar chromatophore" evidence="10"/>
<keyword evidence="10" id="KW-0934">Plastid</keyword>
<keyword evidence="2" id="KW-0328">Glycosyltransferase</keyword>
<feature type="transmembrane region" description="Helical" evidence="8">
    <location>
        <begin position="403"/>
        <end position="422"/>
    </location>
</feature>
<feature type="transmembrane region" description="Helical" evidence="8">
    <location>
        <begin position="333"/>
        <end position="356"/>
    </location>
</feature>
<dbReference type="GeneID" id="6481851"/>
<dbReference type="EMBL" id="CP000815">
    <property type="protein sequence ID" value="ACB42874.1"/>
    <property type="molecule type" value="Genomic_DNA"/>
</dbReference>